<dbReference type="EMBL" id="ML208395">
    <property type="protein sequence ID" value="TFK66757.1"/>
    <property type="molecule type" value="Genomic_DNA"/>
</dbReference>
<reference evidence="1 2" key="1">
    <citation type="journal article" date="2019" name="Nat. Ecol. Evol.">
        <title>Megaphylogeny resolves global patterns of mushroom evolution.</title>
        <authorList>
            <person name="Varga T."/>
            <person name="Krizsan K."/>
            <person name="Foldi C."/>
            <person name="Dima B."/>
            <person name="Sanchez-Garcia M."/>
            <person name="Sanchez-Ramirez S."/>
            <person name="Szollosi G.J."/>
            <person name="Szarkandi J.G."/>
            <person name="Papp V."/>
            <person name="Albert L."/>
            <person name="Andreopoulos W."/>
            <person name="Angelini C."/>
            <person name="Antonin V."/>
            <person name="Barry K.W."/>
            <person name="Bougher N.L."/>
            <person name="Buchanan P."/>
            <person name="Buyck B."/>
            <person name="Bense V."/>
            <person name="Catcheside P."/>
            <person name="Chovatia M."/>
            <person name="Cooper J."/>
            <person name="Damon W."/>
            <person name="Desjardin D."/>
            <person name="Finy P."/>
            <person name="Geml J."/>
            <person name="Haridas S."/>
            <person name="Hughes K."/>
            <person name="Justo A."/>
            <person name="Karasinski D."/>
            <person name="Kautmanova I."/>
            <person name="Kiss B."/>
            <person name="Kocsube S."/>
            <person name="Kotiranta H."/>
            <person name="LaButti K.M."/>
            <person name="Lechner B.E."/>
            <person name="Liimatainen K."/>
            <person name="Lipzen A."/>
            <person name="Lukacs Z."/>
            <person name="Mihaltcheva S."/>
            <person name="Morgado L.N."/>
            <person name="Niskanen T."/>
            <person name="Noordeloos M.E."/>
            <person name="Ohm R.A."/>
            <person name="Ortiz-Santana B."/>
            <person name="Ovrebo C."/>
            <person name="Racz N."/>
            <person name="Riley R."/>
            <person name="Savchenko A."/>
            <person name="Shiryaev A."/>
            <person name="Soop K."/>
            <person name="Spirin V."/>
            <person name="Szebenyi C."/>
            <person name="Tomsovsky M."/>
            <person name="Tulloss R.E."/>
            <person name="Uehling J."/>
            <person name="Grigoriev I.V."/>
            <person name="Vagvolgyi C."/>
            <person name="Papp T."/>
            <person name="Martin F.M."/>
            <person name="Miettinen O."/>
            <person name="Hibbett D.S."/>
            <person name="Nagy L.G."/>
        </authorList>
    </citation>
    <scope>NUCLEOTIDE SEQUENCE [LARGE SCALE GENOMIC DNA]</scope>
    <source>
        <strain evidence="1 2">NL-1719</strain>
    </source>
</reference>
<dbReference type="Proteomes" id="UP000308600">
    <property type="component" value="Unassembled WGS sequence"/>
</dbReference>
<evidence type="ECO:0000313" key="2">
    <source>
        <dbReference type="Proteomes" id="UP000308600"/>
    </source>
</evidence>
<gene>
    <name evidence="1" type="ORF">BDN72DRAFT_131428</name>
</gene>
<accession>A0ACD3APB2</accession>
<evidence type="ECO:0000313" key="1">
    <source>
        <dbReference type="EMBL" id="TFK66757.1"/>
    </source>
</evidence>
<keyword evidence="2" id="KW-1185">Reference proteome</keyword>
<protein>
    <submittedName>
        <fullName evidence="1">Uncharacterized protein</fullName>
    </submittedName>
</protein>
<organism evidence="1 2">
    <name type="scientific">Pluteus cervinus</name>
    <dbReference type="NCBI Taxonomy" id="181527"/>
    <lineage>
        <taxon>Eukaryota</taxon>
        <taxon>Fungi</taxon>
        <taxon>Dikarya</taxon>
        <taxon>Basidiomycota</taxon>
        <taxon>Agaricomycotina</taxon>
        <taxon>Agaricomycetes</taxon>
        <taxon>Agaricomycetidae</taxon>
        <taxon>Agaricales</taxon>
        <taxon>Pluteineae</taxon>
        <taxon>Pluteaceae</taxon>
        <taxon>Pluteus</taxon>
    </lineage>
</organism>
<name>A0ACD3APB2_9AGAR</name>
<proteinExistence type="predicted"/>
<sequence>MSRGGAGFFKDLAISYELPQLAPRRTSQKHTASHHLRLFIAPTSGKVSPELMPRPRLSQLSDSATLLPHLACWWRGHVQKPDNMMDYQCHFFNPLTRLSNPSHYVTYPRVSIQTSTLVVMPPNRLVGPVSFTCSQSANLHSSLFPPSLFETRLAVSQTETRENVKDGVDQMGVS</sequence>